<dbReference type="Gene3D" id="3.40.50.1820">
    <property type="entry name" value="alpha/beta hydrolase"/>
    <property type="match status" value="1"/>
</dbReference>
<accession>A0A1V9FQC4</accession>
<proteinExistence type="predicted"/>
<name>A0A1V9FQC4_9BACT</name>
<dbReference type="GO" id="GO:0047372">
    <property type="term" value="F:monoacylglycerol lipase activity"/>
    <property type="evidence" value="ECO:0007669"/>
    <property type="project" value="TreeGrafter"/>
</dbReference>
<dbReference type="InterPro" id="IPR000073">
    <property type="entry name" value="AB_hydrolase_1"/>
</dbReference>
<gene>
    <name evidence="2" type="ORF">A3860_33325</name>
</gene>
<sequence length="292" mass="32810">MTGYSQNVAGKTVQSLSLKATTQFAIVNHHKVAYRKFGSGVPLIMANRFRGTLDTWDPLFLDLLAKQNTVITFDYSGIGYSEGELPLTMQDLSAEVISLADYLKIDKFNMLGWSYGGWIAQYVTFLYPSRIAKTVVIDANAMGKNEIPMDPAFAKSGMKPNKELQLEDYVILFFEPKSEKSREAARKSIERISKRLDESKVPEKPEVLQRYFAPNAAVVEDKENFRAAYATLRTSVMVISGDHDISFAVDNWYPLVRKAPTMQLIVFPDAGHGPQHQYPELAAGYISTFLKN</sequence>
<dbReference type="InterPro" id="IPR029058">
    <property type="entry name" value="AB_hydrolase_fold"/>
</dbReference>
<evidence type="ECO:0000313" key="3">
    <source>
        <dbReference type="Proteomes" id="UP000192796"/>
    </source>
</evidence>
<dbReference type="PANTHER" id="PTHR43798:SF5">
    <property type="entry name" value="MONOACYLGLYCEROL LIPASE ABHD6"/>
    <property type="match status" value="1"/>
</dbReference>
<dbReference type="STRING" id="1703345.A3860_33325"/>
<dbReference type="InterPro" id="IPR050266">
    <property type="entry name" value="AB_hydrolase_sf"/>
</dbReference>
<dbReference type="AlphaFoldDB" id="A0A1V9FQC4"/>
<dbReference type="GO" id="GO:0046464">
    <property type="term" value="P:acylglycerol catabolic process"/>
    <property type="evidence" value="ECO:0007669"/>
    <property type="project" value="TreeGrafter"/>
</dbReference>
<dbReference type="EMBL" id="LVYD01000061">
    <property type="protein sequence ID" value="OQP60554.1"/>
    <property type="molecule type" value="Genomic_DNA"/>
</dbReference>
<dbReference type="SUPFAM" id="SSF53474">
    <property type="entry name" value="alpha/beta-Hydrolases"/>
    <property type="match status" value="1"/>
</dbReference>
<dbReference type="PRINTS" id="PR00111">
    <property type="entry name" value="ABHYDROLASE"/>
</dbReference>
<evidence type="ECO:0000313" key="2">
    <source>
        <dbReference type="EMBL" id="OQP60554.1"/>
    </source>
</evidence>
<feature type="domain" description="AB hydrolase-1" evidence="1">
    <location>
        <begin position="51"/>
        <end position="276"/>
    </location>
</feature>
<comment type="caution">
    <text evidence="2">The sequence shown here is derived from an EMBL/GenBank/DDBJ whole genome shotgun (WGS) entry which is preliminary data.</text>
</comment>
<dbReference type="Pfam" id="PF00561">
    <property type="entry name" value="Abhydrolase_1"/>
    <property type="match status" value="1"/>
</dbReference>
<reference evidence="2 3" key="1">
    <citation type="submission" date="2016-03" db="EMBL/GenBank/DDBJ databases">
        <title>Niastella vici sp. nov., isolated from farmland soil.</title>
        <authorList>
            <person name="Chen L."/>
            <person name="Wang D."/>
            <person name="Yang S."/>
            <person name="Wang G."/>
        </authorList>
    </citation>
    <scope>NUCLEOTIDE SEQUENCE [LARGE SCALE GENOMIC DNA]</scope>
    <source>
        <strain evidence="2 3">DJ57</strain>
    </source>
</reference>
<organism evidence="2 3">
    <name type="scientific">Niastella vici</name>
    <dbReference type="NCBI Taxonomy" id="1703345"/>
    <lineage>
        <taxon>Bacteria</taxon>
        <taxon>Pseudomonadati</taxon>
        <taxon>Bacteroidota</taxon>
        <taxon>Chitinophagia</taxon>
        <taxon>Chitinophagales</taxon>
        <taxon>Chitinophagaceae</taxon>
        <taxon>Niastella</taxon>
    </lineage>
</organism>
<keyword evidence="3" id="KW-1185">Reference proteome</keyword>
<dbReference type="GO" id="GO:0016020">
    <property type="term" value="C:membrane"/>
    <property type="evidence" value="ECO:0007669"/>
    <property type="project" value="TreeGrafter"/>
</dbReference>
<dbReference type="PANTHER" id="PTHR43798">
    <property type="entry name" value="MONOACYLGLYCEROL LIPASE"/>
    <property type="match status" value="1"/>
</dbReference>
<protein>
    <submittedName>
        <fullName evidence="2">Alpha/beta hydrolase</fullName>
    </submittedName>
</protein>
<dbReference type="Proteomes" id="UP000192796">
    <property type="component" value="Unassembled WGS sequence"/>
</dbReference>
<evidence type="ECO:0000259" key="1">
    <source>
        <dbReference type="Pfam" id="PF00561"/>
    </source>
</evidence>
<keyword evidence="2" id="KW-0378">Hydrolase</keyword>